<evidence type="ECO:0000256" key="2">
    <source>
        <dbReference type="ARBA" id="ARBA00022942"/>
    </source>
</evidence>
<keyword evidence="2 4" id="KW-0647">Proteasome</keyword>
<dbReference type="Pfam" id="PF18055">
    <property type="entry name" value="RPN6_N"/>
    <property type="match status" value="1"/>
</dbReference>
<dbReference type="InterPro" id="IPR040780">
    <property type="entry name" value="Rpn6_C_helix"/>
</dbReference>
<dbReference type="SUPFAM" id="SSF46785">
    <property type="entry name" value="Winged helix' DNA-binding domain"/>
    <property type="match status" value="1"/>
</dbReference>
<dbReference type="EMBL" id="LSSM01000356">
    <property type="protein sequence ID" value="OMJ29181.1"/>
    <property type="molecule type" value="Genomic_DNA"/>
</dbReference>
<sequence>MEALLNQAILLVDDQPEQAIPIFDTVFSSPEATAAEKEKALLSLAIISERKSDVELLSRIFNGARDFLVSIPKAKSSKLVQVLVDRFSNIPGSQEVQINICKDSIQWARSENRNYLLQALEKKLSSLYFDSKKYSLALELVEKLLYDLKKVDDKMELVEVHLTEAKIYHVLCNISKSKAALTSARTSANSIYTPPPLQAALDLYSGILHCEEKDYKTAYSYFFETLEGLTSYFVPQPSTSSKVEVQNSSAPNYQSFLHGQDKLRLSKSLEERQEQALIYMLLCKIMLLTPEEAPSLVGIGKSASKFRNSPFVVAMLSVANAQKLRSLFDFEKALADNRKLINSDPLVRAHLASLYDTLLGQNLLRIIEPYSTVEISHIAKLINLPVSIVESKLSQMILDNKLSGILDHGNGCLIIFNDMDNDQLYDSSLSIVKNMNLVVDSLYEKASLLN</sequence>
<dbReference type="PANTHER" id="PTHR10678">
    <property type="entry name" value="26S PROTEASOME NON-ATPASE REGULATORY SUBUNIT 11/COP9 SIGNALOSOME COMPLEX SUBUNIT 2"/>
    <property type="match status" value="1"/>
</dbReference>
<dbReference type="Gene3D" id="1.25.40.570">
    <property type="match status" value="1"/>
</dbReference>
<evidence type="ECO:0000256" key="1">
    <source>
        <dbReference type="ARBA" id="ARBA00007454"/>
    </source>
</evidence>
<dbReference type="InterPro" id="IPR050871">
    <property type="entry name" value="26S_Proteasome/COP9_Components"/>
</dbReference>
<keyword evidence="5" id="KW-1185">Reference proteome</keyword>
<dbReference type="InterPro" id="IPR036390">
    <property type="entry name" value="WH_DNA-bd_sf"/>
</dbReference>
<evidence type="ECO:0000313" key="4">
    <source>
        <dbReference type="EMBL" id="OMJ29181.1"/>
    </source>
</evidence>
<feature type="domain" description="PCI" evidence="3">
    <location>
        <begin position="245"/>
        <end position="420"/>
    </location>
</feature>
<dbReference type="AlphaFoldDB" id="A0A1R1YQL1"/>
<organism evidence="4 5">
    <name type="scientific">Smittium culicis</name>
    <dbReference type="NCBI Taxonomy" id="133412"/>
    <lineage>
        <taxon>Eukaryota</taxon>
        <taxon>Fungi</taxon>
        <taxon>Fungi incertae sedis</taxon>
        <taxon>Zoopagomycota</taxon>
        <taxon>Kickxellomycotina</taxon>
        <taxon>Harpellomycetes</taxon>
        <taxon>Harpellales</taxon>
        <taxon>Legeriomycetaceae</taxon>
        <taxon>Smittium</taxon>
    </lineage>
</organism>
<comment type="caution">
    <text evidence="4">The sequence shown here is derived from an EMBL/GenBank/DDBJ whole genome shotgun (WGS) entry which is preliminary data.</text>
</comment>
<dbReference type="GO" id="GO:0000502">
    <property type="term" value="C:proteasome complex"/>
    <property type="evidence" value="ECO:0007669"/>
    <property type="project" value="UniProtKB-KW"/>
</dbReference>
<name>A0A1R1YQL1_9FUNG</name>
<protein>
    <submittedName>
        <fullName evidence="4">26S proteasome non-ATPase regulatory subunit 11</fullName>
    </submittedName>
</protein>
<reference evidence="5" key="1">
    <citation type="submission" date="2017-01" db="EMBL/GenBank/DDBJ databases">
        <authorList>
            <person name="Wang Y."/>
            <person name="White M."/>
            <person name="Kvist S."/>
            <person name="Moncalvo J.-M."/>
        </authorList>
    </citation>
    <scope>NUCLEOTIDE SEQUENCE [LARGE SCALE GENOMIC DNA]</scope>
    <source>
        <strain evidence="5">ID-206-W2</strain>
    </source>
</reference>
<accession>A0A1R1YQL1</accession>
<dbReference type="OrthoDB" id="1418352at2759"/>
<dbReference type="SMART" id="SM00088">
    <property type="entry name" value="PINT"/>
    <property type="match status" value="1"/>
</dbReference>
<dbReference type="Proteomes" id="UP000187429">
    <property type="component" value="Unassembled WGS sequence"/>
</dbReference>
<proteinExistence type="inferred from homology"/>
<dbReference type="InterPro" id="IPR000717">
    <property type="entry name" value="PCI_dom"/>
</dbReference>
<comment type="similarity">
    <text evidence="1">Belongs to the proteasome subunit S9 family.</text>
</comment>
<dbReference type="Pfam" id="PF18503">
    <property type="entry name" value="RPN6_C_helix"/>
    <property type="match status" value="1"/>
</dbReference>
<dbReference type="PROSITE" id="PS50250">
    <property type="entry name" value="PCI"/>
    <property type="match status" value="1"/>
</dbReference>
<gene>
    <name evidence="4" type="ORF">AYI69_g1319</name>
</gene>
<evidence type="ECO:0000259" key="3">
    <source>
        <dbReference type="PROSITE" id="PS50250"/>
    </source>
</evidence>
<dbReference type="Pfam" id="PF01399">
    <property type="entry name" value="PCI"/>
    <property type="match status" value="1"/>
</dbReference>
<evidence type="ECO:0000313" key="5">
    <source>
        <dbReference type="Proteomes" id="UP000187429"/>
    </source>
</evidence>
<dbReference type="InterPro" id="IPR040773">
    <property type="entry name" value="Rpn6_N"/>
</dbReference>
<dbReference type="SMART" id="SM00753">
    <property type="entry name" value="PAM"/>
    <property type="match status" value="1"/>
</dbReference>